<dbReference type="InterPro" id="IPR011990">
    <property type="entry name" value="TPR-like_helical_dom_sf"/>
</dbReference>
<sequence>MSRNRLVTIVLSFIFVVALLFIGNKAMHYILNTNQDDLFSKPMNLDVTTEDDKIMQGLWYEENGDLANSYKVFNQLYKDTKAEAYQIKKIHLSLLLNKDLDISSKELDVLYAKNPNNKDVLKLILTLHLMQNKFDLANQEAHKLTQISNDYTDLEVASDAYLYSNEPNKAIDLLEKIYNETGRDDIVLRIATILSDMYGEHKQAEDILKSHIQKFGSNHVIEEKLHSIENLKK</sequence>
<accession>A0A0S4XP18</accession>
<reference evidence="2" key="1">
    <citation type="submission" date="2015-11" db="EMBL/GenBank/DDBJ databases">
        <authorList>
            <person name="Zhang Y."/>
            <person name="Guo Z."/>
        </authorList>
    </citation>
    <scope>NUCLEOTIDE SEQUENCE</scope>
    <source>
        <strain evidence="2">BN30871</strain>
    </source>
</reference>
<evidence type="ECO:0000313" key="2">
    <source>
        <dbReference type="EMBL" id="CUV66031.1"/>
    </source>
</evidence>
<keyword evidence="1" id="KW-0812">Transmembrane</keyword>
<dbReference type="AlphaFoldDB" id="A0A0S4XP18"/>
<gene>
    <name evidence="2" type="ORF">BN3087_570003</name>
</gene>
<dbReference type="EMBL" id="FAXN01000059">
    <property type="protein sequence ID" value="CUV66031.1"/>
    <property type="molecule type" value="Genomic_DNA"/>
</dbReference>
<protein>
    <recommendedName>
        <fullName evidence="3">Tetratricopeptide repeat protein</fullName>
    </recommendedName>
</protein>
<organism evidence="2">
    <name type="scientific">Sulfurovum sp. enrichment culture clone C5</name>
    <dbReference type="NCBI Taxonomy" id="497650"/>
    <lineage>
        <taxon>Bacteria</taxon>
        <taxon>Pseudomonadati</taxon>
        <taxon>Campylobacterota</taxon>
        <taxon>Epsilonproteobacteria</taxon>
        <taxon>Campylobacterales</taxon>
        <taxon>Sulfurovaceae</taxon>
        <taxon>Sulfurovum</taxon>
        <taxon>environmental samples</taxon>
    </lineage>
</organism>
<evidence type="ECO:0008006" key="3">
    <source>
        <dbReference type="Google" id="ProtNLM"/>
    </source>
</evidence>
<name>A0A0S4XP18_9BACT</name>
<evidence type="ECO:0000256" key="1">
    <source>
        <dbReference type="SAM" id="Phobius"/>
    </source>
</evidence>
<keyword evidence="1" id="KW-0472">Membrane</keyword>
<dbReference type="Gene3D" id="1.25.40.10">
    <property type="entry name" value="Tetratricopeptide repeat domain"/>
    <property type="match status" value="1"/>
</dbReference>
<dbReference type="SUPFAM" id="SSF48452">
    <property type="entry name" value="TPR-like"/>
    <property type="match status" value="1"/>
</dbReference>
<keyword evidence="1" id="KW-1133">Transmembrane helix</keyword>
<feature type="transmembrane region" description="Helical" evidence="1">
    <location>
        <begin position="6"/>
        <end position="23"/>
    </location>
</feature>
<proteinExistence type="predicted"/>